<feature type="transmembrane region" description="Helical" evidence="2">
    <location>
        <begin position="37"/>
        <end position="58"/>
    </location>
</feature>
<accession>A0A2H0CVD6</accession>
<dbReference type="AlphaFoldDB" id="A0A2H0CVD6"/>
<gene>
    <name evidence="3" type="ORF">COW88_02095</name>
</gene>
<keyword evidence="2" id="KW-0812">Transmembrane</keyword>
<organism evidence="3 4">
    <name type="scientific">Candidatus Lloydbacteria bacterium CG22_combo_CG10-13_8_21_14_all_47_15</name>
    <dbReference type="NCBI Taxonomy" id="1974635"/>
    <lineage>
        <taxon>Bacteria</taxon>
        <taxon>Candidatus Lloydiibacteriota</taxon>
    </lineage>
</organism>
<reference evidence="3 4" key="1">
    <citation type="submission" date="2017-09" db="EMBL/GenBank/DDBJ databases">
        <title>Depth-based differentiation of microbial function through sediment-hosted aquifers and enrichment of novel symbionts in the deep terrestrial subsurface.</title>
        <authorList>
            <person name="Probst A.J."/>
            <person name="Ladd B."/>
            <person name="Jarett J.K."/>
            <person name="Geller-Mcgrath D.E."/>
            <person name="Sieber C.M."/>
            <person name="Emerson J.B."/>
            <person name="Anantharaman K."/>
            <person name="Thomas B.C."/>
            <person name="Malmstrom R."/>
            <person name="Stieglmeier M."/>
            <person name="Klingl A."/>
            <person name="Woyke T."/>
            <person name="Ryan C.M."/>
            <person name="Banfield J.F."/>
        </authorList>
    </citation>
    <scope>NUCLEOTIDE SEQUENCE [LARGE SCALE GENOMIC DNA]</scope>
    <source>
        <strain evidence="3">CG22_combo_CG10-13_8_21_14_all_47_15</strain>
    </source>
</reference>
<evidence type="ECO:0000256" key="2">
    <source>
        <dbReference type="SAM" id="Phobius"/>
    </source>
</evidence>
<evidence type="ECO:0000313" key="4">
    <source>
        <dbReference type="Proteomes" id="UP000230638"/>
    </source>
</evidence>
<feature type="region of interest" description="Disordered" evidence="1">
    <location>
        <begin position="1"/>
        <end position="37"/>
    </location>
</feature>
<proteinExistence type="predicted"/>
<dbReference type="EMBL" id="PCTL01000021">
    <property type="protein sequence ID" value="PIP73388.1"/>
    <property type="molecule type" value="Genomic_DNA"/>
</dbReference>
<keyword evidence="2" id="KW-0472">Membrane</keyword>
<sequence length="125" mass="13280">MDNEMEQKNMTAGAPTEEPVEIAPADTEEKPSDNGPIGPAIGTIIIVIILIIGGLYLWGAKLSKESAVLEEKAPEEILAAPDETFDSLETQGTSDEVSAIEGDLQTTDLDNLDAELQDIEAELGI</sequence>
<keyword evidence="2" id="KW-1133">Transmembrane helix</keyword>
<protein>
    <submittedName>
        <fullName evidence="3">Uncharacterized protein</fullName>
    </submittedName>
</protein>
<comment type="caution">
    <text evidence="3">The sequence shown here is derived from an EMBL/GenBank/DDBJ whole genome shotgun (WGS) entry which is preliminary data.</text>
</comment>
<dbReference type="Proteomes" id="UP000230638">
    <property type="component" value="Unassembled WGS sequence"/>
</dbReference>
<evidence type="ECO:0000256" key="1">
    <source>
        <dbReference type="SAM" id="MobiDB-lite"/>
    </source>
</evidence>
<name>A0A2H0CVD6_9BACT</name>
<evidence type="ECO:0000313" key="3">
    <source>
        <dbReference type="EMBL" id="PIP73388.1"/>
    </source>
</evidence>